<comment type="subcellular location">
    <subcellularLocation>
        <location evidence="1">Endoplasmic reticulum membrane</location>
        <topology evidence="1">Multi-pass membrane protein</topology>
    </subcellularLocation>
</comment>
<keyword evidence="13 17" id="KW-0472">Membrane</keyword>
<evidence type="ECO:0000256" key="14">
    <source>
        <dbReference type="ARBA" id="ARBA00023315"/>
    </source>
</evidence>
<evidence type="ECO:0000256" key="8">
    <source>
        <dbReference type="ARBA" id="ARBA00022692"/>
    </source>
</evidence>
<protein>
    <recommendedName>
        <fullName evidence="5">diacylglycerol O-acyltransferase</fullName>
        <ecNumber evidence="5">2.3.1.20</ecNumber>
    </recommendedName>
</protein>
<dbReference type="InterPro" id="IPR007130">
    <property type="entry name" value="DAGAT"/>
</dbReference>
<comment type="pathway">
    <text evidence="2">Glycerolipid metabolism; triacylglycerol biosynthesis.</text>
</comment>
<dbReference type="GO" id="GO:0006071">
    <property type="term" value="P:glycerol metabolic process"/>
    <property type="evidence" value="ECO:0007669"/>
    <property type="project" value="UniProtKB-KW"/>
</dbReference>
<comment type="pathway">
    <text evidence="3">Lipid metabolism.</text>
</comment>
<evidence type="ECO:0000256" key="13">
    <source>
        <dbReference type="ARBA" id="ARBA00023136"/>
    </source>
</evidence>
<proteinExistence type="inferred from homology"/>
<feature type="transmembrane region" description="Helical" evidence="17">
    <location>
        <begin position="117"/>
        <end position="133"/>
    </location>
</feature>
<keyword evidence="14 18" id="KW-0012">Acyltransferase</keyword>
<evidence type="ECO:0000256" key="10">
    <source>
        <dbReference type="ARBA" id="ARBA00022824"/>
    </source>
</evidence>
<comment type="catalytic activity">
    <reaction evidence="15">
        <text>an acyl-CoA + a 1,2-diacyl-sn-glycerol = a triacyl-sn-glycerol + CoA</text>
        <dbReference type="Rhea" id="RHEA:10868"/>
        <dbReference type="ChEBI" id="CHEBI:17815"/>
        <dbReference type="ChEBI" id="CHEBI:57287"/>
        <dbReference type="ChEBI" id="CHEBI:58342"/>
        <dbReference type="ChEBI" id="CHEBI:64615"/>
        <dbReference type="EC" id="2.3.1.20"/>
    </reaction>
</comment>
<gene>
    <name evidence="18" type="primary">MPUL0B05510</name>
    <name evidence="18" type="ORF">METSCH_B05510</name>
</gene>
<evidence type="ECO:0000313" key="19">
    <source>
        <dbReference type="Proteomes" id="UP000292447"/>
    </source>
</evidence>
<feature type="compositionally biased region" description="Gly residues" evidence="16">
    <location>
        <begin position="1"/>
        <end position="12"/>
    </location>
</feature>
<evidence type="ECO:0000256" key="16">
    <source>
        <dbReference type="SAM" id="MobiDB-lite"/>
    </source>
</evidence>
<reference evidence="19" key="1">
    <citation type="submission" date="2019-03" db="EMBL/GenBank/DDBJ databases">
        <title>Snf2 controls pulcherriminic acid biosynthesis and connects pigmentation and antifungal activity of the yeast Metschnikowia pulcherrima.</title>
        <authorList>
            <person name="Gore-Lloyd D."/>
            <person name="Sumann I."/>
            <person name="Brachmann A.O."/>
            <person name="Schneeberger K."/>
            <person name="Ortiz-Merino R.A."/>
            <person name="Moreno-Beltran M."/>
            <person name="Schlaefli M."/>
            <person name="Kirner P."/>
            <person name="Santos Kron A."/>
            <person name="Wolfe K.H."/>
            <person name="Piel J."/>
            <person name="Ahrens C.H."/>
            <person name="Henk D."/>
            <person name="Freimoser F.M."/>
        </authorList>
    </citation>
    <scope>NUCLEOTIDE SEQUENCE [LARGE SCALE GENOMIC DNA]</scope>
    <source>
        <strain evidence="19">APC 1.2</strain>
    </source>
</reference>
<dbReference type="Proteomes" id="UP000292447">
    <property type="component" value="Chromosome II"/>
</dbReference>
<keyword evidence="19" id="KW-1185">Reference proteome</keyword>
<evidence type="ECO:0000256" key="6">
    <source>
        <dbReference type="ARBA" id="ARBA00022516"/>
    </source>
</evidence>
<evidence type="ECO:0000256" key="12">
    <source>
        <dbReference type="ARBA" id="ARBA00023098"/>
    </source>
</evidence>
<dbReference type="EMBL" id="CP034457">
    <property type="protein sequence ID" value="QBM87349.1"/>
    <property type="molecule type" value="Genomic_DNA"/>
</dbReference>
<evidence type="ECO:0000313" key="18">
    <source>
        <dbReference type="EMBL" id="QBM87349.1"/>
    </source>
</evidence>
<dbReference type="AlphaFoldDB" id="A0A4P6XKT9"/>
<evidence type="ECO:0000256" key="5">
    <source>
        <dbReference type="ARBA" id="ARBA00013244"/>
    </source>
</evidence>
<comment type="similarity">
    <text evidence="4">Belongs to the diacylglycerol acyltransferase family.</text>
</comment>
<dbReference type="GO" id="GO:0004144">
    <property type="term" value="F:diacylglycerol O-acyltransferase activity"/>
    <property type="evidence" value="ECO:0007669"/>
    <property type="project" value="UniProtKB-EC"/>
</dbReference>
<evidence type="ECO:0000256" key="15">
    <source>
        <dbReference type="ARBA" id="ARBA00048109"/>
    </source>
</evidence>
<keyword evidence="11 17" id="KW-1133">Transmembrane helix</keyword>
<name>A0A4P6XKT9_9ASCO</name>
<dbReference type="PANTHER" id="PTHR12317:SF0">
    <property type="entry name" value="ACYLTRANSFERASE"/>
    <property type="match status" value="1"/>
</dbReference>
<keyword evidence="9" id="KW-0319">Glycerol metabolism</keyword>
<evidence type="ECO:0000256" key="17">
    <source>
        <dbReference type="SAM" id="Phobius"/>
    </source>
</evidence>
<feature type="compositionally biased region" description="Polar residues" evidence="16">
    <location>
        <begin position="31"/>
        <end position="49"/>
    </location>
</feature>
<evidence type="ECO:0000256" key="7">
    <source>
        <dbReference type="ARBA" id="ARBA00022679"/>
    </source>
</evidence>
<evidence type="ECO:0000256" key="3">
    <source>
        <dbReference type="ARBA" id="ARBA00005189"/>
    </source>
</evidence>
<evidence type="ECO:0000256" key="4">
    <source>
        <dbReference type="ARBA" id="ARBA00005420"/>
    </source>
</evidence>
<dbReference type="PANTHER" id="PTHR12317">
    <property type="entry name" value="DIACYLGLYCEROL O-ACYLTRANSFERASE"/>
    <property type="match status" value="1"/>
</dbReference>
<keyword evidence="12" id="KW-0443">Lipid metabolism</keyword>
<evidence type="ECO:0000256" key="9">
    <source>
        <dbReference type="ARBA" id="ARBA00022798"/>
    </source>
</evidence>
<evidence type="ECO:0000256" key="2">
    <source>
        <dbReference type="ARBA" id="ARBA00004771"/>
    </source>
</evidence>
<sequence>MSSGISGPGGAGSARSRKPGLLLVPEAPGSAGSSVYSEDSTATYASSSWAGPGGQKEPKIDKNTVPKRHKRRKLYINVAPLNTSLERRLQTLAVAWHTVTIPTFCCLFLLAIYAGKIGWLVVVVPYFIYLYAYDLHTPTNGKAVYRVKHAMRNLVLWRWFVDYFPIRVHKTCELEPTFTTETVETESTSDDEQDLVSEHANTAVDDLFQFLRLRKRLNRELAAKVDSDKKTGKVSRVATGPRYIFGYHPHGVILMGVMGIFATNVLRNEPFTPPFSFLKSFFYDSSKGERLFPGIGNVFVLTLTEQFVIPFFRDYLLSMGFTSAGGKNIKSVISNGDNSVCLVVGGAQESLLNDVVGSNHRVGIGYKDAAKDAQDKAFVVSENYDKTVESETASSMARKQIRLVLNKRKGFVKLAIELGNVSLVPVFAFGEADVYRLTRPPPGSWGHAFQTWMKDTFHFTLPFFSARGVFIYDFGFLPYRTPINIVTGKPIYVPSGLLLDEYEDPVPRKQRLSSFTSLLSLKKKKPHTTRKRKVPQELLDHYHGLYVEELKRLYEDNKDEFGYGDVELKIIE</sequence>
<dbReference type="Pfam" id="PF03982">
    <property type="entry name" value="DAGAT"/>
    <property type="match status" value="3"/>
</dbReference>
<keyword evidence="8 17" id="KW-0812">Transmembrane</keyword>
<dbReference type="GO" id="GO:0005789">
    <property type="term" value="C:endoplasmic reticulum membrane"/>
    <property type="evidence" value="ECO:0007669"/>
    <property type="project" value="UniProtKB-SubCell"/>
</dbReference>
<evidence type="ECO:0000256" key="11">
    <source>
        <dbReference type="ARBA" id="ARBA00022989"/>
    </source>
</evidence>
<feature type="region of interest" description="Disordered" evidence="16">
    <location>
        <begin position="1"/>
        <end position="68"/>
    </location>
</feature>
<keyword evidence="7 18" id="KW-0808">Transferase</keyword>
<keyword evidence="10" id="KW-0256">Endoplasmic reticulum</keyword>
<dbReference type="EC" id="2.3.1.20" evidence="5"/>
<dbReference type="GO" id="GO:0019432">
    <property type="term" value="P:triglyceride biosynthetic process"/>
    <property type="evidence" value="ECO:0007669"/>
    <property type="project" value="TreeGrafter"/>
</dbReference>
<dbReference type="STRING" id="2163413.A0A4P6XKT9"/>
<accession>A0A4P6XKT9</accession>
<organism evidence="18 19">
    <name type="scientific">Metschnikowia aff. pulcherrima</name>
    <dbReference type="NCBI Taxonomy" id="2163413"/>
    <lineage>
        <taxon>Eukaryota</taxon>
        <taxon>Fungi</taxon>
        <taxon>Dikarya</taxon>
        <taxon>Ascomycota</taxon>
        <taxon>Saccharomycotina</taxon>
        <taxon>Pichiomycetes</taxon>
        <taxon>Metschnikowiaceae</taxon>
        <taxon>Metschnikowia</taxon>
    </lineage>
</organism>
<keyword evidence="6" id="KW-0444">Lipid biosynthesis</keyword>
<evidence type="ECO:0000256" key="1">
    <source>
        <dbReference type="ARBA" id="ARBA00004477"/>
    </source>
</evidence>